<reference evidence="5" key="1">
    <citation type="submission" date="2022-07" db="EMBL/GenBank/DDBJ databases">
        <authorList>
            <person name="Xamxidin M."/>
        </authorList>
    </citation>
    <scope>NUCLEOTIDE SEQUENCE</scope>
    <source>
        <strain evidence="5">YS8-69</strain>
    </source>
</reference>
<protein>
    <submittedName>
        <fullName evidence="5">AraC family transcriptional regulator</fullName>
    </submittedName>
</protein>
<dbReference type="InterPro" id="IPR009057">
    <property type="entry name" value="Homeodomain-like_sf"/>
</dbReference>
<dbReference type="SMART" id="SM00342">
    <property type="entry name" value="HTH_ARAC"/>
    <property type="match status" value="1"/>
</dbReference>
<evidence type="ECO:0000313" key="5">
    <source>
        <dbReference type="EMBL" id="MCR2745478.1"/>
    </source>
</evidence>
<comment type="caution">
    <text evidence="5">The sequence shown here is derived from an EMBL/GenBank/DDBJ whole genome shotgun (WGS) entry which is preliminary data.</text>
</comment>
<accession>A0ABT1XDY4</accession>
<dbReference type="Gene3D" id="1.10.10.60">
    <property type="entry name" value="Homeodomain-like"/>
    <property type="match status" value="1"/>
</dbReference>
<dbReference type="InterPro" id="IPR018060">
    <property type="entry name" value="HTH_AraC"/>
</dbReference>
<dbReference type="PROSITE" id="PS01124">
    <property type="entry name" value="HTH_ARAC_FAMILY_2"/>
    <property type="match status" value="1"/>
</dbReference>
<proteinExistence type="predicted"/>
<evidence type="ECO:0000256" key="3">
    <source>
        <dbReference type="ARBA" id="ARBA00023163"/>
    </source>
</evidence>
<organism evidence="5 6">
    <name type="scientific">Limnobacter parvus</name>
    <dbReference type="NCBI Taxonomy" id="2939690"/>
    <lineage>
        <taxon>Bacteria</taxon>
        <taxon>Pseudomonadati</taxon>
        <taxon>Pseudomonadota</taxon>
        <taxon>Betaproteobacteria</taxon>
        <taxon>Burkholderiales</taxon>
        <taxon>Burkholderiaceae</taxon>
        <taxon>Limnobacter</taxon>
    </lineage>
</organism>
<dbReference type="PANTHER" id="PTHR46796">
    <property type="entry name" value="HTH-TYPE TRANSCRIPTIONAL ACTIVATOR RHAS-RELATED"/>
    <property type="match status" value="1"/>
</dbReference>
<dbReference type="EMBL" id="JANKHG010000014">
    <property type="protein sequence ID" value="MCR2745478.1"/>
    <property type="molecule type" value="Genomic_DNA"/>
</dbReference>
<evidence type="ECO:0000256" key="2">
    <source>
        <dbReference type="ARBA" id="ARBA00023125"/>
    </source>
</evidence>
<evidence type="ECO:0000313" key="6">
    <source>
        <dbReference type="Proteomes" id="UP001165267"/>
    </source>
</evidence>
<dbReference type="InterPro" id="IPR018062">
    <property type="entry name" value="HTH_AraC-typ_CS"/>
</dbReference>
<sequence>MTDLPKLILGNARAAYMGPAFDLSPHFNVACTVALALEGALDVRFWHPKSGWGEWHSSTAALIPSQTIHHMLCRGRMLFVYFDPRCDDVSGLTNSNVLAARTYLVQAGVSGIDLQTIADALGIKAKPQASPRILRALQMLESSPNEFQTIDDAAEIACLSVSRFRALFAKQIGVPFRRYRLWRRMALVMQALQAGDSLTEAALRAGFYDSAHLSASFKEMFGISPSTLLGRGIQIRTEHELESFTEFTASPLHAPLPP</sequence>
<evidence type="ECO:0000256" key="1">
    <source>
        <dbReference type="ARBA" id="ARBA00023015"/>
    </source>
</evidence>
<keyword evidence="1" id="KW-0805">Transcription regulation</keyword>
<keyword evidence="2" id="KW-0238">DNA-binding</keyword>
<dbReference type="RefSeq" id="WP_257510731.1">
    <property type="nucleotide sequence ID" value="NZ_JANKHG010000014.1"/>
</dbReference>
<dbReference type="PROSITE" id="PS00041">
    <property type="entry name" value="HTH_ARAC_FAMILY_1"/>
    <property type="match status" value="1"/>
</dbReference>
<keyword evidence="6" id="KW-1185">Reference proteome</keyword>
<dbReference type="InterPro" id="IPR050204">
    <property type="entry name" value="AraC_XylS_family_regulators"/>
</dbReference>
<gene>
    <name evidence="5" type="ORF">NSP04_02315</name>
</gene>
<feature type="domain" description="HTH araC/xylS-type" evidence="4">
    <location>
        <begin position="134"/>
        <end position="231"/>
    </location>
</feature>
<dbReference type="Proteomes" id="UP001165267">
    <property type="component" value="Unassembled WGS sequence"/>
</dbReference>
<keyword evidence="3" id="KW-0804">Transcription</keyword>
<dbReference type="Pfam" id="PF12833">
    <property type="entry name" value="HTH_18"/>
    <property type="match status" value="1"/>
</dbReference>
<evidence type="ECO:0000259" key="4">
    <source>
        <dbReference type="PROSITE" id="PS01124"/>
    </source>
</evidence>
<name>A0ABT1XDY4_9BURK</name>
<dbReference type="SUPFAM" id="SSF46689">
    <property type="entry name" value="Homeodomain-like"/>
    <property type="match status" value="2"/>
</dbReference>